<evidence type="ECO:0000256" key="1">
    <source>
        <dbReference type="ARBA" id="ARBA00022630"/>
    </source>
</evidence>
<reference evidence="6" key="1">
    <citation type="journal article" date="2017" name="Proc. Natl. Acad. Sci. U.S.A.">
        <title>Simulation of Deepwater Horizon oil plume reveals substrate specialization within a complex community of hydrocarbon-degraders.</title>
        <authorList>
            <person name="Hu P."/>
            <person name="Dubinsky E.A."/>
            <person name="Probst A.J."/>
            <person name="Wang J."/>
            <person name="Sieber C.M.K."/>
            <person name="Tom L.M."/>
            <person name="Gardinali P."/>
            <person name="Banfield J.F."/>
            <person name="Atlas R.M."/>
            <person name="Andersen G.L."/>
        </authorList>
    </citation>
    <scope>NUCLEOTIDE SEQUENCE [LARGE SCALE GENOMIC DNA]</scope>
</reference>
<dbReference type="CDD" id="cd00130">
    <property type="entry name" value="PAS"/>
    <property type="match status" value="1"/>
</dbReference>
<evidence type="ECO:0000256" key="2">
    <source>
        <dbReference type="ARBA" id="ARBA00022643"/>
    </source>
</evidence>
<proteinExistence type="predicted"/>
<dbReference type="InterPro" id="IPR035965">
    <property type="entry name" value="PAS-like_dom_sf"/>
</dbReference>
<dbReference type="EMBL" id="MAAX01000108">
    <property type="protein sequence ID" value="OUS15458.1"/>
    <property type="molecule type" value="Genomic_DNA"/>
</dbReference>
<accession>A0A1Z8AZ31</accession>
<comment type="caution">
    <text evidence="5">The sequence shown here is derived from an EMBL/GenBank/DDBJ whole genome shotgun (WGS) entry which is preliminary data.</text>
</comment>
<dbReference type="PROSITE" id="PS50112">
    <property type="entry name" value="PAS"/>
    <property type="match status" value="1"/>
</dbReference>
<dbReference type="PANTHER" id="PTHR47429">
    <property type="entry name" value="PROTEIN TWIN LOV 1"/>
    <property type="match status" value="1"/>
</dbReference>
<dbReference type="AlphaFoldDB" id="A0A1Z8AZ31"/>
<dbReference type="PANTHER" id="PTHR47429:SF2">
    <property type="entry name" value="PROTEIN TWIN LOV 1"/>
    <property type="match status" value="1"/>
</dbReference>
<evidence type="ECO:0000256" key="3">
    <source>
        <dbReference type="ARBA" id="ARBA00022991"/>
    </source>
</evidence>
<dbReference type="Proteomes" id="UP000196102">
    <property type="component" value="Unassembled WGS sequence"/>
</dbReference>
<evidence type="ECO:0000313" key="6">
    <source>
        <dbReference type="Proteomes" id="UP000196102"/>
    </source>
</evidence>
<dbReference type="Gene3D" id="3.30.450.20">
    <property type="entry name" value="PAS domain"/>
    <property type="match status" value="1"/>
</dbReference>
<dbReference type="Pfam" id="PF13426">
    <property type="entry name" value="PAS_9"/>
    <property type="match status" value="1"/>
</dbReference>
<organism evidence="5 6">
    <name type="scientific">Nonlabens dokdonensis</name>
    <dbReference type="NCBI Taxonomy" id="328515"/>
    <lineage>
        <taxon>Bacteria</taxon>
        <taxon>Pseudomonadati</taxon>
        <taxon>Bacteroidota</taxon>
        <taxon>Flavobacteriia</taxon>
        <taxon>Flavobacteriales</taxon>
        <taxon>Flavobacteriaceae</taxon>
        <taxon>Nonlabens</taxon>
    </lineage>
</organism>
<evidence type="ECO:0000313" key="5">
    <source>
        <dbReference type="EMBL" id="OUS15458.1"/>
    </source>
</evidence>
<sequence>MQLKDSQFTIIHNELKSTPLLPWEMVKKLLWDLDKNLMEDIDCIAQECNWHFKYFIDGFSHFKNYSIVIADKDLTICAASSNIYDMTGYTAEEMVGNRPSILQGVDTNEDSKFLLKIAIDEEVPFHSRLVNYTKDGTSYGCEIHSFPIYDGTGNLSHFIAFESEYYA</sequence>
<keyword evidence="3" id="KW-0157">Chromophore</keyword>
<dbReference type="NCBIfam" id="TIGR00229">
    <property type="entry name" value="sensory_box"/>
    <property type="match status" value="1"/>
</dbReference>
<evidence type="ECO:0000259" key="4">
    <source>
        <dbReference type="PROSITE" id="PS50112"/>
    </source>
</evidence>
<dbReference type="RefSeq" id="WP_303686665.1">
    <property type="nucleotide sequence ID" value="NZ_CAJXYO010000001.1"/>
</dbReference>
<keyword evidence="1" id="KW-0285">Flavoprotein</keyword>
<gene>
    <name evidence="5" type="ORF">A9Q93_06860</name>
</gene>
<dbReference type="SUPFAM" id="SSF55785">
    <property type="entry name" value="PYP-like sensor domain (PAS domain)"/>
    <property type="match status" value="1"/>
</dbReference>
<dbReference type="InterPro" id="IPR000014">
    <property type="entry name" value="PAS"/>
</dbReference>
<name>A0A1Z8AZ31_9FLAO</name>
<protein>
    <recommendedName>
        <fullName evidence="4">PAS domain-containing protein</fullName>
    </recommendedName>
</protein>
<keyword evidence="2" id="KW-0288">FMN</keyword>
<feature type="domain" description="PAS" evidence="4">
    <location>
        <begin position="67"/>
        <end position="97"/>
    </location>
</feature>